<dbReference type="EMBL" id="CH474026">
    <property type="protein sequence ID" value="EDL95063.1"/>
    <property type="molecule type" value="Genomic_DNA"/>
</dbReference>
<gene>
    <name evidence="1" type="ORF">rCG_27572</name>
</gene>
<feature type="non-terminal residue" evidence="1">
    <location>
        <position position="46"/>
    </location>
</feature>
<evidence type="ECO:0000313" key="2">
    <source>
        <dbReference type="Proteomes" id="UP000234681"/>
    </source>
</evidence>
<evidence type="ECO:0000313" key="1">
    <source>
        <dbReference type="EMBL" id="EDL95063.1"/>
    </source>
</evidence>
<reference evidence="1 2" key="1">
    <citation type="submission" date="2005-09" db="EMBL/GenBank/DDBJ databases">
        <authorList>
            <person name="Mural R.J."/>
            <person name="Li P.W."/>
            <person name="Adams M.D."/>
            <person name="Amanatides P.G."/>
            <person name="Baden-Tillson H."/>
            <person name="Barnstead M."/>
            <person name="Chin S.H."/>
            <person name="Dew I."/>
            <person name="Evans C.A."/>
            <person name="Ferriera S."/>
            <person name="Flanigan M."/>
            <person name="Fosler C."/>
            <person name="Glodek A."/>
            <person name="Gu Z."/>
            <person name="Holt R.A."/>
            <person name="Jennings D."/>
            <person name="Kraft C.L."/>
            <person name="Lu F."/>
            <person name="Nguyen T."/>
            <person name="Nusskern D.R."/>
            <person name="Pfannkoch C.M."/>
            <person name="Sitter C."/>
            <person name="Sutton G.G."/>
            <person name="Venter J.C."/>
            <person name="Wang Z."/>
            <person name="Woodage T."/>
            <person name="Zheng X.H."/>
            <person name="Zhong F."/>
        </authorList>
    </citation>
    <scope>NUCLEOTIDE SEQUENCE [LARGE SCALE GENOMIC DNA]</scope>
    <source>
        <strain>BN</strain>
        <strain evidence="2">Sprague-Dawley</strain>
    </source>
</reference>
<dbReference type="Proteomes" id="UP000234681">
    <property type="component" value="Chromosome 3"/>
</dbReference>
<sequence>MVPASAGLQISTLGSHGKDFRTSILRMTLMSLLEVSLLHSPSTPPS</sequence>
<name>A6K7F6_RAT</name>
<protein>
    <submittedName>
        <fullName evidence="1">RCG27572</fullName>
    </submittedName>
</protein>
<dbReference type="AlphaFoldDB" id="A6K7F6"/>
<proteinExistence type="predicted"/>
<accession>A6K7F6</accession>
<organism evidence="1 2">
    <name type="scientific">Rattus norvegicus</name>
    <name type="common">Rat</name>
    <dbReference type="NCBI Taxonomy" id="10116"/>
    <lineage>
        <taxon>Eukaryota</taxon>
        <taxon>Metazoa</taxon>
        <taxon>Chordata</taxon>
        <taxon>Craniata</taxon>
        <taxon>Vertebrata</taxon>
        <taxon>Euteleostomi</taxon>
        <taxon>Mammalia</taxon>
        <taxon>Eutheria</taxon>
        <taxon>Euarchontoglires</taxon>
        <taxon>Glires</taxon>
        <taxon>Rodentia</taxon>
        <taxon>Myomorpha</taxon>
        <taxon>Muroidea</taxon>
        <taxon>Muridae</taxon>
        <taxon>Murinae</taxon>
        <taxon>Rattus</taxon>
    </lineage>
</organism>